<name>A0A9J5YAL0_SOLCO</name>
<dbReference type="AlphaFoldDB" id="A0A9J5YAL0"/>
<evidence type="ECO:0000313" key="1">
    <source>
        <dbReference type="EMBL" id="KAG5596951.1"/>
    </source>
</evidence>
<organism evidence="1 2">
    <name type="scientific">Solanum commersonii</name>
    <name type="common">Commerson's wild potato</name>
    <name type="synonym">Commerson's nightshade</name>
    <dbReference type="NCBI Taxonomy" id="4109"/>
    <lineage>
        <taxon>Eukaryota</taxon>
        <taxon>Viridiplantae</taxon>
        <taxon>Streptophyta</taxon>
        <taxon>Embryophyta</taxon>
        <taxon>Tracheophyta</taxon>
        <taxon>Spermatophyta</taxon>
        <taxon>Magnoliopsida</taxon>
        <taxon>eudicotyledons</taxon>
        <taxon>Gunneridae</taxon>
        <taxon>Pentapetalae</taxon>
        <taxon>asterids</taxon>
        <taxon>lamiids</taxon>
        <taxon>Solanales</taxon>
        <taxon>Solanaceae</taxon>
        <taxon>Solanoideae</taxon>
        <taxon>Solaneae</taxon>
        <taxon>Solanum</taxon>
    </lineage>
</organism>
<dbReference type="EMBL" id="JACXVP010000007">
    <property type="protein sequence ID" value="KAG5596951.1"/>
    <property type="molecule type" value="Genomic_DNA"/>
</dbReference>
<comment type="caution">
    <text evidence="1">The sequence shown here is derived from an EMBL/GenBank/DDBJ whole genome shotgun (WGS) entry which is preliminary data.</text>
</comment>
<accession>A0A9J5YAL0</accession>
<keyword evidence="2" id="KW-1185">Reference proteome</keyword>
<dbReference type="Proteomes" id="UP000824120">
    <property type="component" value="Chromosome 7"/>
</dbReference>
<proteinExistence type="predicted"/>
<sequence length="83" mass="9272">MTRSSWAAIFRESCGSCCLLTREGEENTYCCCLVHVSCWTRVDVGFLGWFASFLGFFAREKDDLQGSGSVCYCSCMYCCNVGI</sequence>
<evidence type="ECO:0000313" key="2">
    <source>
        <dbReference type="Proteomes" id="UP000824120"/>
    </source>
</evidence>
<gene>
    <name evidence="1" type="ORF">H5410_038183</name>
</gene>
<protein>
    <submittedName>
        <fullName evidence="1">Uncharacterized protein</fullName>
    </submittedName>
</protein>
<reference evidence="1 2" key="1">
    <citation type="submission" date="2020-09" db="EMBL/GenBank/DDBJ databases">
        <title>De no assembly of potato wild relative species, Solanum commersonii.</title>
        <authorList>
            <person name="Cho K."/>
        </authorList>
    </citation>
    <scope>NUCLEOTIDE SEQUENCE [LARGE SCALE GENOMIC DNA]</scope>
    <source>
        <strain evidence="1">LZ3.2</strain>
        <tissue evidence="1">Leaf</tissue>
    </source>
</reference>